<feature type="region of interest" description="Disordered" evidence="3">
    <location>
        <begin position="343"/>
        <end position="387"/>
    </location>
</feature>
<gene>
    <name evidence="4" type="ORF">FQN60_013097</name>
</gene>
<dbReference type="PANTHER" id="PTHR16171:SF13">
    <property type="entry name" value="BASIC IMMUNOGLOBULIN-LIKE VARIABLE MOTIF-CONTAINING PROTEIN"/>
    <property type="match status" value="1"/>
</dbReference>
<sequence>MPNTSEGQGAHLSGPAEPSGLQRPTDGEEERGLISSLVRDAARVRRASSAELHLPWTCPVTHSREKFYTVCSDYALVNQAASVYCPPNATRDVVPNKQDDGLSLVKPKHAADFSAGQSGGAHVGSDGDCDMVEVSSGHTKPILAWEIDTTDFNAVLTRKIRTSNVKKCSSKKMKSSDRPSRNLQDVPPHALLDEIKERKVLDLRRWYCISRPQYKTSCGISSLVSCWNFLYSTLGAGRWFRQINDNFRVRGCSYILYKPHGKNKTAGETAEGALMKLTQGLNDESMAYIYHCQNHYFCPRVNWQKLGPWALNLENLRHDFHHHGTERAHGSVAEEAEERAASKRLAYLGRSHSMGSQKDSSWKRLSNTTEYRQRSSPDSDLEEDITD</sequence>
<proteinExistence type="predicted"/>
<dbReference type="AlphaFoldDB" id="A0A5J5D4W2"/>
<dbReference type="GO" id="GO:0003697">
    <property type="term" value="F:single-stranded DNA binding"/>
    <property type="evidence" value="ECO:0007669"/>
    <property type="project" value="TreeGrafter"/>
</dbReference>
<dbReference type="Proteomes" id="UP000327493">
    <property type="component" value="Chromosome 9"/>
</dbReference>
<comment type="caution">
    <text evidence="4">The sequence shown here is derived from an EMBL/GenBank/DDBJ whole genome shotgun (WGS) entry which is preliminary data.</text>
</comment>
<dbReference type="PANTHER" id="PTHR16171">
    <property type="entry name" value="DNA REPAIR PROTEIN COMPLEMENTING XP-G CELLS-RELATED"/>
    <property type="match status" value="1"/>
</dbReference>
<dbReference type="GO" id="GO:0004520">
    <property type="term" value="F:DNA endonuclease activity"/>
    <property type="evidence" value="ECO:0007669"/>
    <property type="project" value="TreeGrafter"/>
</dbReference>
<accession>A0A5J5D4W2</accession>
<evidence type="ECO:0000313" key="5">
    <source>
        <dbReference type="Proteomes" id="UP000327493"/>
    </source>
</evidence>
<protein>
    <submittedName>
        <fullName evidence="4">Uncharacterized protein</fullName>
    </submittedName>
</protein>
<feature type="region of interest" description="Disordered" evidence="3">
    <location>
        <begin position="1"/>
        <end position="30"/>
    </location>
</feature>
<comment type="subcellular location">
    <subcellularLocation>
        <location evidence="1">Nucleus</location>
    </subcellularLocation>
</comment>
<evidence type="ECO:0000256" key="3">
    <source>
        <dbReference type="SAM" id="MobiDB-lite"/>
    </source>
</evidence>
<keyword evidence="2" id="KW-0539">Nucleus</keyword>
<reference evidence="4 5" key="1">
    <citation type="submission" date="2019-08" db="EMBL/GenBank/DDBJ databases">
        <title>A chromosome-level genome assembly, high-density linkage maps, and genome scans reveal the genomic architecture of hybrid incompatibilities underlying speciation via character displacement in darters (Percidae: Etheostominae).</title>
        <authorList>
            <person name="Moran R.L."/>
            <person name="Catchen J.M."/>
            <person name="Fuller R.C."/>
        </authorList>
    </citation>
    <scope>NUCLEOTIDE SEQUENCE [LARGE SCALE GENOMIC DNA]</scope>
    <source>
        <strain evidence="4">EspeVRDwgs_2016</strain>
        <tissue evidence="4">Muscle</tissue>
    </source>
</reference>
<organism evidence="4 5">
    <name type="scientific">Etheostoma spectabile</name>
    <name type="common">orangethroat darter</name>
    <dbReference type="NCBI Taxonomy" id="54343"/>
    <lineage>
        <taxon>Eukaryota</taxon>
        <taxon>Metazoa</taxon>
        <taxon>Chordata</taxon>
        <taxon>Craniata</taxon>
        <taxon>Vertebrata</taxon>
        <taxon>Euteleostomi</taxon>
        <taxon>Actinopterygii</taxon>
        <taxon>Neopterygii</taxon>
        <taxon>Teleostei</taxon>
        <taxon>Neoteleostei</taxon>
        <taxon>Acanthomorphata</taxon>
        <taxon>Eupercaria</taxon>
        <taxon>Perciformes</taxon>
        <taxon>Percoidei</taxon>
        <taxon>Percidae</taxon>
        <taxon>Etheostomatinae</taxon>
        <taxon>Etheostoma</taxon>
    </lineage>
</organism>
<dbReference type="GO" id="GO:0005634">
    <property type="term" value="C:nucleus"/>
    <property type="evidence" value="ECO:0007669"/>
    <property type="project" value="UniProtKB-SubCell"/>
</dbReference>
<evidence type="ECO:0000313" key="4">
    <source>
        <dbReference type="EMBL" id="KAA8589732.1"/>
    </source>
</evidence>
<evidence type="ECO:0000256" key="1">
    <source>
        <dbReference type="ARBA" id="ARBA00004123"/>
    </source>
</evidence>
<keyword evidence="5" id="KW-1185">Reference proteome</keyword>
<name>A0A5J5D4W2_9PERO</name>
<feature type="compositionally biased region" description="Polar residues" evidence="3">
    <location>
        <begin position="353"/>
        <end position="370"/>
    </location>
</feature>
<evidence type="ECO:0000256" key="2">
    <source>
        <dbReference type="ARBA" id="ARBA00023242"/>
    </source>
</evidence>
<dbReference type="EMBL" id="VOFY01000009">
    <property type="protein sequence ID" value="KAA8589732.1"/>
    <property type="molecule type" value="Genomic_DNA"/>
</dbReference>